<reference evidence="3 4" key="3">
    <citation type="journal article" date="2017" name="G3 (Bethesda)">
        <title>Comparative analysis highlights variable genome content of wheat rusts and divergence of the mating loci.</title>
        <authorList>
            <person name="Cuomo C.A."/>
            <person name="Bakkeren G."/>
            <person name="Khalil H.B."/>
            <person name="Panwar V."/>
            <person name="Joly D."/>
            <person name="Linning R."/>
            <person name="Sakthikumar S."/>
            <person name="Song X."/>
            <person name="Adiconis X."/>
            <person name="Fan L."/>
            <person name="Goldberg J.M."/>
            <person name="Levin J.Z."/>
            <person name="Young S."/>
            <person name="Zeng Q."/>
            <person name="Anikster Y."/>
            <person name="Bruce M."/>
            <person name="Wang M."/>
            <person name="Yin C."/>
            <person name="McCallum B."/>
            <person name="Szabo L.J."/>
            <person name="Hulbert S."/>
            <person name="Chen X."/>
            <person name="Fellers J.P."/>
        </authorList>
    </citation>
    <scope>NUCLEOTIDE SEQUENCE</scope>
    <source>
        <strain evidence="4">Isolate 1-1 / race 1 (BBBD)</strain>
        <strain evidence="3">isolate 1-1 / race 1 (BBBD)</strain>
    </source>
</reference>
<dbReference type="OrthoDB" id="10578737at2759"/>
<keyword evidence="4" id="KW-1185">Reference proteome</keyword>
<evidence type="ECO:0000313" key="3">
    <source>
        <dbReference type="EnsemblFungi" id="PTTG_25666-t43_1-p1"/>
    </source>
</evidence>
<reference evidence="2" key="1">
    <citation type="submission" date="2009-11" db="EMBL/GenBank/DDBJ databases">
        <authorList>
            <consortium name="The Broad Institute Genome Sequencing Platform"/>
            <person name="Ward D."/>
            <person name="Feldgarden M."/>
            <person name="Earl A."/>
            <person name="Young S.K."/>
            <person name="Zeng Q."/>
            <person name="Koehrsen M."/>
            <person name="Alvarado L."/>
            <person name="Berlin A."/>
            <person name="Bochicchio J."/>
            <person name="Borenstein D."/>
            <person name="Chapman S.B."/>
            <person name="Chen Z."/>
            <person name="Engels R."/>
            <person name="Freedman E."/>
            <person name="Gellesch M."/>
            <person name="Goldberg J."/>
            <person name="Griggs A."/>
            <person name="Gujja S."/>
            <person name="Heilman E."/>
            <person name="Heiman D."/>
            <person name="Hepburn T."/>
            <person name="Howarth C."/>
            <person name="Jen D."/>
            <person name="Larson L."/>
            <person name="Lewis B."/>
            <person name="Mehta T."/>
            <person name="Park D."/>
            <person name="Pearson M."/>
            <person name="Roberts A."/>
            <person name="Saif S."/>
            <person name="Shea T."/>
            <person name="Shenoy N."/>
            <person name="Sisk P."/>
            <person name="Stolte C."/>
            <person name="Sykes S."/>
            <person name="Thomson T."/>
            <person name="Walk T."/>
            <person name="White J."/>
            <person name="Yandava C."/>
            <person name="Izard J."/>
            <person name="Baranova O.V."/>
            <person name="Blanton J.M."/>
            <person name="Tanner A.C."/>
            <person name="Dewhirst F.E."/>
            <person name="Haas B."/>
            <person name="Nusbaum C."/>
            <person name="Birren B."/>
        </authorList>
    </citation>
    <scope>NUCLEOTIDE SEQUENCE [LARGE SCALE GENOMIC DNA]</scope>
    <source>
        <strain evidence="2">1-1 BBBD Race 1</strain>
    </source>
</reference>
<evidence type="ECO:0000313" key="4">
    <source>
        <dbReference type="Proteomes" id="UP000005240"/>
    </source>
</evidence>
<protein>
    <submittedName>
        <fullName evidence="2 3">Uncharacterized protein</fullName>
    </submittedName>
</protein>
<dbReference type="AlphaFoldDB" id="A0A180H024"/>
<dbReference type="Proteomes" id="UP000005240">
    <property type="component" value="Unassembled WGS sequence"/>
</dbReference>
<proteinExistence type="predicted"/>
<dbReference type="VEuPathDB" id="FungiDB:PTTG_25666"/>
<gene>
    <name evidence="2" type="ORF">PTTG_25666</name>
</gene>
<feature type="compositionally biased region" description="Basic residues" evidence="1">
    <location>
        <begin position="29"/>
        <end position="42"/>
    </location>
</feature>
<accession>A0A180H024</accession>
<organism evidence="2">
    <name type="scientific">Puccinia triticina (isolate 1-1 / race 1 (BBBD))</name>
    <name type="common">Brown leaf rust fungus</name>
    <dbReference type="NCBI Taxonomy" id="630390"/>
    <lineage>
        <taxon>Eukaryota</taxon>
        <taxon>Fungi</taxon>
        <taxon>Dikarya</taxon>
        <taxon>Basidiomycota</taxon>
        <taxon>Pucciniomycotina</taxon>
        <taxon>Pucciniomycetes</taxon>
        <taxon>Pucciniales</taxon>
        <taxon>Pucciniaceae</taxon>
        <taxon>Puccinia</taxon>
    </lineage>
</organism>
<sequence length="321" mass="36515">MQRLTNHNKSTGKRVETMQSKGVVPAARRASKKNVSSRRKKAPQQIGQVGPPGDLKTPSTVGSDVGTKSLDFDLAAIRVQDPSPDVRAQLEKLFESLVPPQATTIVLRADQAQSVFDRVQSLFHTAKRPADFDRGFSKLLITGMLRKLHHNQEAWFKFWNRRTGLEIMDEATMGETHRNERRVLQHCLFHVDMIDTIIPPAGPGLRGQAEDSRASKARVFVEALRLFTAFKTTDDYKPALIEQTKSFVNIAPHVIWHYLYFWIEHSHERSDLFRLAFRTTPTGKRNVAFKTFFNAVFKFSAEELDHRLARSPSAPSQIQQI</sequence>
<evidence type="ECO:0000256" key="1">
    <source>
        <dbReference type="SAM" id="MobiDB-lite"/>
    </source>
</evidence>
<feature type="region of interest" description="Disordered" evidence="1">
    <location>
        <begin position="1"/>
        <end position="61"/>
    </location>
</feature>
<name>A0A180H024_PUCT1</name>
<reference evidence="3" key="4">
    <citation type="submission" date="2025-05" db="UniProtKB">
        <authorList>
            <consortium name="EnsemblFungi"/>
        </authorList>
    </citation>
    <scope>IDENTIFICATION</scope>
    <source>
        <strain evidence="3">isolate 1-1 / race 1 (BBBD)</strain>
    </source>
</reference>
<reference evidence="2" key="2">
    <citation type="submission" date="2016-05" db="EMBL/GenBank/DDBJ databases">
        <title>Comparative analysis highlights variable genome content of wheat rusts and divergence of the mating loci.</title>
        <authorList>
            <person name="Cuomo C.A."/>
            <person name="Bakkeren G."/>
            <person name="Szabo L."/>
            <person name="Khalil H."/>
            <person name="Joly D."/>
            <person name="Goldberg J."/>
            <person name="Young S."/>
            <person name="Zeng Q."/>
            <person name="Fellers J."/>
        </authorList>
    </citation>
    <scope>NUCLEOTIDE SEQUENCE [LARGE SCALE GENOMIC DNA]</scope>
    <source>
        <strain evidence="2">1-1 BBBD Race 1</strain>
    </source>
</reference>
<dbReference type="EnsemblFungi" id="PTTG_25666-t43_1">
    <property type="protein sequence ID" value="PTTG_25666-t43_1-p1"/>
    <property type="gene ID" value="PTTG_25666"/>
</dbReference>
<evidence type="ECO:0000313" key="2">
    <source>
        <dbReference type="EMBL" id="OAV98446.1"/>
    </source>
</evidence>
<dbReference type="EMBL" id="ADAS02000007">
    <property type="protein sequence ID" value="OAV98446.1"/>
    <property type="molecule type" value="Genomic_DNA"/>
</dbReference>